<accession>A0ABS4HWM0</accession>
<name>A0ABS4HWM0_9BACL</name>
<evidence type="ECO:0000313" key="1">
    <source>
        <dbReference type="EMBL" id="MBP1962900.1"/>
    </source>
</evidence>
<dbReference type="EMBL" id="JAGGKV010000004">
    <property type="protein sequence ID" value="MBP1962900.1"/>
    <property type="molecule type" value="Genomic_DNA"/>
</dbReference>
<protein>
    <recommendedName>
        <fullName evidence="3">ACT domain-containing protein</fullName>
    </recommendedName>
</protein>
<dbReference type="Proteomes" id="UP001519344">
    <property type="component" value="Unassembled WGS sequence"/>
</dbReference>
<evidence type="ECO:0000313" key="2">
    <source>
        <dbReference type="Proteomes" id="UP001519344"/>
    </source>
</evidence>
<dbReference type="Gene3D" id="3.30.2130.10">
    <property type="entry name" value="VC0802-like"/>
    <property type="match status" value="1"/>
</dbReference>
<evidence type="ECO:0008006" key="3">
    <source>
        <dbReference type="Google" id="ProtNLM"/>
    </source>
</evidence>
<dbReference type="RefSeq" id="WP_167065213.1">
    <property type="nucleotide sequence ID" value="NZ_JAAOZR010000042.1"/>
</dbReference>
<reference evidence="1 2" key="1">
    <citation type="submission" date="2021-03" db="EMBL/GenBank/DDBJ databases">
        <title>Genomic Encyclopedia of Type Strains, Phase IV (KMG-IV): sequencing the most valuable type-strain genomes for metagenomic binning, comparative biology and taxonomic classification.</title>
        <authorList>
            <person name="Goeker M."/>
        </authorList>
    </citation>
    <scope>NUCLEOTIDE SEQUENCE [LARGE SCALE GENOMIC DNA]</scope>
    <source>
        <strain evidence="1 2">DSM 24950</strain>
    </source>
</reference>
<organism evidence="1 2">
    <name type="scientific">Paenibacillus aceris</name>
    <dbReference type="NCBI Taxonomy" id="869555"/>
    <lineage>
        <taxon>Bacteria</taxon>
        <taxon>Bacillati</taxon>
        <taxon>Bacillota</taxon>
        <taxon>Bacilli</taxon>
        <taxon>Bacillales</taxon>
        <taxon>Paenibacillaceae</taxon>
        <taxon>Paenibacillus</taxon>
    </lineage>
</organism>
<proteinExistence type="predicted"/>
<keyword evidence="2" id="KW-1185">Reference proteome</keyword>
<gene>
    <name evidence="1" type="ORF">J2Z65_002116</name>
</gene>
<comment type="caution">
    <text evidence="1">The sequence shown here is derived from an EMBL/GenBank/DDBJ whole genome shotgun (WGS) entry which is preliminary data.</text>
</comment>
<sequence>MKFSFSIRTQFRFVAKDRTLSCILASIARQHVNLTALVVIKKHNRMNSIRLVVGSPTAESASDLRIVRSVLRSFGVTFQEEKVVQVRNIVPNVPGVSNSIYGALWCRVKVKAVYDGEQNASFLNVSDVKKTIRILSQKNVRQCPKNCRRCG</sequence>